<dbReference type="Proteomes" id="UP000487117">
    <property type="component" value="Unassembled WGS sequence"/>
</dbReference>
<reference evidence="3" key="1">
    <citation type="journal article" date="2020" name="MBio">
        <title>Horizontal gene transfer to a defensive symbiont with a reduced genome amongst a multipartite beetle microbiome.</title>
        <authorList>
            <person name="Waterworth S.C."/>
            <person name="Florez L.V."/>
            <person name="Rees E.R."/>
            <person name="Hertweck C."/>
            <person name="Kaltenpoth M."/>
            <person name="Kwan J.C."/>
        </authorList>
    </citation>
    <scope>NUCLEOTIDE SEQUENCE [LARGE SCALE GENOMIC DNA]</scope>
</reference>
<organism evidence="2 3">
    <name type="scientific">Stenotrophomonas maltophilia</name>
    <name type="common">Pseudomonas maltophilia</name>
    <name type="synonym">Xanthomonas maltophilia</name>
    <dbReference type="NCBI Taxonomy" id="40324"/>
    <lineage>
        <taxon>Bacteria</taxon>
        <taxon>Pseudomonadati</taxon>
        <taxon>Pseudomonadota</taxon>
        <taxon>Gammaproteobacteria</taxon>
        <taxon>Lysobacterales</taxon>
        <taxon>Lysobacteraceae</taxon>
        <taxon>Stenotrophomonas</taxon>
        <taxon>Stenotrophomonas maltophilia group</taxon>
    </lineage>
</organism>
<feature type="chain" id="PRO_5031295221" evidence="1">
    <location>
        <begin position="24"/>
        <end position="167"/>
    </location>
</feature>
<feature type="signal peptide" evidence="1">
    <location>
        <begin position="1"/>
        <end position="23"/>
    </location>
</feature>
<dbReference type="AlphaFoldDB" id="A0A7V8JKZ7"/>
<proteinExistence type="predicted"/>
<evidence type="ECO:0000256" key="1">
    <source>
        <dbReference type="SAM" id="SignalP"/>
    </source>
</evidence>
<dbReference type="InterPro" id="IPR007540">
    <property type="entry name" value="Fimbrial_CS1-type"/>
</dbReference>
<protein>
    <submittedName>
        <fullName evidence="2">CFA/I fimbrial subunit B</fullName>
    </submittedName>
</protein>
<gene>
    <name evidence="2" type="primary">cfaB</name>
    <name evidence="2" type="ORF">GAK31_02100</name>
</gene>
<accession>A0A7V8JKZ7</accession>
<dbReference type="Gene3D" id="2.60.40.2040">
    <property type="entry name" value="CFA/I fimbrial subunit E, pilin domain"/>
    <property type="match status" value="1"/>
</dbReference>
<comment type="caution">
    <text evidence="2">The sequence shown here is derived from an EMBL/GenBank/DDBJ whole genome shotgun (WGS) entry which is preliminary data.</text>
</comment>
<dbReference type="EMBL" id="WNDS01000003">
    <property type="protein sequence ID" value="KAF1014613.1"/>
    <property type="molecule type" value="Genomic_DNA"/>
</dbReference>
<dbReference type="Pfam" id="PF04449">
    <property type="entry name" value="Fimbrial_CS1"/>
    <property type="match status" value="1"/>
</dbReference>
<evidence type="ECO:0000313" key="3">
    <source>
        <dbReference type="Proteomes" id="UP000487117"/>
    </source>
</evidence>
<dbReference type="GO" id="GO:0009289">
    <property type="term" value="C:pilus"/>
    <property type="evidence" value="ECO:0007669"/>
    <property type="project" value="InterPro"/>
</dbReference>
<keyword evidence="1" id="KW-0732">Signal</keyword>
<name>A0A7V8JKZ7_STEMA</name>
<sequence>MNTIIKKAALVAALATASLSANAAESHITVYTNVDMSLALLKEDGSALPDEIPLTHVPGTTGGLRPHIERVRIFTNAEDKDVEIRLATVPNPVNTEGKGVPVPLTVRLNSVTLTDAAQDFLASDIYDGAIPGRSIIMPLEIAQTTRAPIPTEGRFEGMVSVILAQKP</sequence>
<evidence type="ECO:0000313" key="2">
    <source>
        <dbReference type="EMBL" id="KAF1014613.1"/>
    </source>
</evidence>